<dbReference type="GO" id="GO:0009055">
    <property type="term" value="F:electron transfer activity"/>
    <property type="evidence" value="ECO:0007669"/>
    <property type="project" value="InterPro"/>
</dbReference>
<dbReference type="PANTHER" id="PTHR35008">
    <property type="entry name" value="BLL4482 PROTEIN-RELATED"/>
    <property type="match status" value="1"/>
</dbReference>
<keyword evidence="1" id="KW-0813">Transport</keyword>
<accession>A0A6M1TCM8</accession>
<dbReference type="InterPro" id="IPR008168">
    <property type="entry name" value="Cyt_C_IC"/>
</dbReference>
<name>A0A6M1TCM8_9BACT</name>
<dbReference type="GO" id="GO:0020037">
    <property type="term" value="F:heme binding"/>
    <property type="evidence" value="ECO:0007669"/>
    <property type="project" value="InterPro"/>
</dbReference>
<dbReference type="PROSITE" id="PS51007">
    <property type="entry name" value="CYTC"/>
    <property type="match status" value="1"/>
</dbReference>
<comment type="caution">
    <text evidence="8">The sequence shown here is derived from an EMBL/GenBank/DDBJ whole genome shotgun (WGS) entry which is preliminary data.</text>
</comment>
<keyword evidence="4" id="KW-0249">Electron transport</keyword>
<sequence>MIVLSFLFISCQSSDSPYMDEGQQKELQTAYNSLQDNYQMLINNYKSNADSLPTSIQNLYGEMQQMHQQMSTSHRHMMSSHRQGRHMQGERMMGRAMGVHMQNHMNGEWYQQMIEMHRQMSKMHQSMGQPSMSEMNKKLAGNYGQMMKMIPGLDKATDVPFNTQGDPSVLDGQQLFSQNCASCHGGTGEGVGTAFPSVVNSKWITADKTVPIRIVLHGLQGEIEVQGQQYQGVMPSFKARLSAAEITAILNYLRQESDKELPKISQDDVIKVGKKYKDRTEPWAPEDLIQEGALQN</sequence>
<protein>
    <submittedName>
        <fullName evidence="8">C-type cytochrome</fullName>
    </submittedName>
</protein>
<evidence type="ECO:0000256" key="1">
    <source>
        <dbReference type="ARBA" id="ARBA00022448"/>
    </source>
</evidence>
<keyword evidence="9" id="KW-1185">Reference proteome</keyword>
<evidence type="ECO:0000256" key="3">
    <source>
        <dbReference type="ARBA" id="ARBA00022723"/>
    </source>
</evidence>
<dbReference type="PANTHER" id="PTHR35008:SF8">
    <property type="entry name" value="ALCOHOL DEHYDROGENASE CYTOCHROME C SUBUNIT"/>
    <property type="match status" value="1"/>
</dbReference>
<dbReference type="SUPFAM" id="SSF46626">
    <property type="entry name" value="Cytochrome c"/>
    <property type="match status" value="1"/>
</dbReference>
<gene>
    <name evidence="8" type="ORF">G3569_17375</name>
</gene>
<evidence type="ECO:0000313" key="9">
    <source>
        <dbReference type="Proteomes" id="UP000479132"/>
    </source>
</evidence>
<keyword evidence="3 6" id="KW-0479">Metal-binding</keyword>
<keyword evidence="2 6" id="KW-0349">Heme</keyword>
<dbReference type="GO" id="GO:0005506">
    <property type="term" value="F:iron ion binding"/>
    <property type="evidence" value="ECO:0007669"/>
    <property type="project" value="InterPro"/>
</dbReference>
<dbReference type="InterPro" id="IPR036909">
    <property type="entry name" value="Cyt_c-like_dom_sf"/>
</dbReference>
<feature type="domain" description="Cytochrome c" evidence="7">
    <location>
        <begin position="167"/>
        <end position="257"/>
    </location>
</feature>
<dbReference type="InterPro" id="IPR051459">
    <property type="entry name" value="Cytochrome_c-type_DH"/>
</dbReference>
<evidence type="ECO:0000256" key="5">
    <source>
        <dbReference type="ARBA" id="ARBA00023004"/>
    </source>
</evidence>
<evidence type="ECO:0000259" key="7">
    <source>
        <dbReference type="PROSITE" id="PS51007"/>
    </source>
</evidence>
<dbReference type="PRINTS" id="PR00605">
    <property type="entry name" value="CYTCHROMECIC"/>
</dbReference>
<dbReference type="EMBL" id="JAALLS010000035">
    <property type="protein sequence ID" value="NGP90133.1"/>
    <property type="molecule type" value="Genomic_DNA"/>
</dbReference>
<evidence type="ECO:0000256" key="2">
    <source>
        <dbReference type="ARBA" id="ARBA00022617"/>
    </source>
</evidence>
<keyword evidence="5 6" id="KW-0408">Iron</keyword>
<evidence type="ECO:0000256" key="4">
    <source>
        <dbReference type="ARBA" id="ARBA00022982"/>
    </source>
</evidence>
<dbReference type="InterPro" id="IPR009056">
    <property type="entry name" value="Cyt_c-like_dom"/>
</dbReference>
<dbReference type="Pfam" id="PF00034">
    <property type="entry name" value="Cytochrom_C"/>
    <property type="match status" value="1"/>
</dbReference>
<proteinExistence type="predicted"/>
<dbReference type="Gene3D" id="1.10.760.10">
    <property type="entry name" value="Cytochrome c-like domain"/>
    <property type="match status" value="1"/>
</dbReference>
<dbReference type="AlphaFoldDB" id="A0A6M1TCM8"/>
<dbReference type="Proteomes" id="UP000479132">
    <property type="component" value="Unassembled WGS sequence"/>
</dbReference>
<organism evidence="8 9">
    <name type="scientific">Fodinibius halophilus</name>
    <dbReference type="NCBI Taxonomy" id="1736908"/>
    <lineage>
        <taxon>Bacteria</taxon>
        <taxon>Pseudomonadati</taxon>
        <taxon>Balneolota</taxon>
        <taxon>Balneolia</taxon>
        <taxon>Balneolales</taxon>
        <taxon>Balneolaceae</taxon>
        <taxon>Fodinibius</taxon>
    </lineage>
</organism>
<evidence type="ECO:0000256" key="6">
    <source>
        <dbReference type="PROSITE-ProRule" id="PRU00433"/>
    </source>
</evidence>
<evidence type="ECO:0000313" key="8">
    <source>
        <dbReference type="EMBL" id="NGP90133.1"/>
    </source>
</evidence>
<reference evidence="8 9" key="1">
    <citation type="submission" date="2020-02" db="EMBL/GenBank/DDBJ databases">
        <title>Aliifodinibius halophilus 2W32, complete genome.</title>
        <authorList>
            <person name="Li Y."/>
            <person name="Wu S."/>
        </authorList>
    </citation>
    <scope>NUCLEOTIDE SEQUENCE [LARGE SCALE GENOMIC DNA]</scope>
    <source>
        <strain evidence="8 9">2W32</strain>
    </source>
</reference>